<feature type="transmembrane region" description="Helical" evidence="1">
    <location>
        <begin position="35"/>
        <end position="55"/>
    </location>
</feature>
<feature type="domain" description="CD-NTase-associated protein 15" evidence="2">
    <location>
        <begin position="66"/>
        <end position="185"/>
    </location>
</feature>
<keyword evidence="1" id="KW-0472">Membrane</keyword>
<accession>A0A6H9V5V2</accession>
<name>A0A6H9V5V2_9ACTN</name>
<protein>
    <recommendedName>
        <fullName evidence="2">CD-NTase-associated protein 15 domain-containing protein</fullName>
    </recommendedName>
</protein>
<comment type="caution">
    <text evidence="3">The sequence shown here is derived from an EMBL/GenBank/DDBJ whole genome shotgun (WGS) entry which is preliminary data.</text>
</comment>
<organism evidence="3 4">
    <name type="scientific">Streptomyces luteolifulvus</name>
    <dbReference type="NCBI Taxonomy" id="2615112"/>
    <lineage>
        <taxon>Bacteria</taxon>
        <taxon>Bacillati</taxon>
        <taxon>Actinomycetota</taxon>
        <taxon>Actinomycetes</taxon>
        <taxon>Kitasatosporales</taxon>
        <taxon>Streptomycetaceae</taxon>
        <taxon>Streptomyces</taxon>
    </lineage>
</organism>
<evidence type="ECO:0000256" key="1">
    <source>
        <dbReference type="SAM" id="Phobius"/>
    </source>
</evidence>
<evidence type="ECO:0000313" key="4">
    <source>
        <dbReference type="Proteomes" id="UP000442707"/>
    </source>
</evidence>
<sequence>MEGIKVRVGIGIAALVGLALALLAGQGLSQTPLRIYSIAGTLAVLVFALWERFIWKWKLVRYFTGVPLIAGTWRGELVSSYVRPDGTNVPPIPTVVYVSQSASKWTVTLFTGESKSISEHAKLIPDPDGRWRLSWQYVNTPRPGVRDRSERHKGAAEVYIGSQPGEGLEGAYFTDRRTDGELRFTEWSPERYGSSGSALAADSFNHASPFVGKR</sequence>
<dbReference type="Proteomes" id="UP000442707">
    <property type="component" value="Unassembled WGS sequence"/>
</dbReference>
<proteinExistence type="predicted"/>
<keyword evidence="1" id="KW-1133">Transmembrane helix</keyword>
<keyword evidence="1" id="KW-0812">Transmembrane</keyword>
<dbReference type="EMBL" id="VZRB01000001">
    <property type="protein sequence ID" value="KAB1150716.1"/>
    <property type="molecule type" value="Genomic_DNA"/>
</dbReference>
<dbReference type="InterPro" id="IPR041208">
    <property type="entry name" value="Cap15"/>
</dbReference>
<gene>
    <name evidence="3" type="ORF">F7R91_01685</name>
</gene>
<dbReference type="RefSeq" id="WP_071659442.1">
    <property type="nucleotide sequence ID" value="NZ_VZRB01000001.1"/>
</dbReference>
<evidence type="ECO:0000313" key="3">
    <source>
        <dbReference type="EMBL" id="KAB1150716.1"/>
    </source>
</evidence>
<dbReference type="Pfam" id="PF18153">
    <property type="entry name" value="Cap15_CD_rec"/>
    <property type="match status" value="1"/>
</dbReference>
<reference evidence="3 4" key="1">
    <citation type="submission" date="2019-09" db="EMBL/GenBank/DDBJ databases">
        <title>Screening of Novel Bioactive Compounds from Soil-Associated.</title>
        <authorList>
            <person name="Zhao S."/>
        </authorList>
    </citation>
    <scope>NUCLEOTIDE SEQUENCE [LARGE SCALE GENOMIC DNA]</scope>
    <source>
        <strain evidence="3 4">HIT-DPA4</strain>
    </source>
</reference>
<keyword evidence="4" id="KW-1185">Reference proteome</keyword>
<evidence type="ECO:0000259" key="2">
    <source>
        <dbReference type="Pfam" id="PF18153"/>
    </source>
</evidence>
<dbReference type="AlphaFoldDB" id="A0A6H9V5V2"/>